<dbReference type="STRING" id="62062.ENSHHUP00000043495"/>
<protein>
    <recommendedName>
        <fullName evidence="3">C-type lectin domain-containing protein</fullName>
    </recommendedName>
</protein>
<dbReference type="AlphaFoldDB" id="A0A4W5N1L7"/>
<accession>A0A4W5N1L7</accession>
<dbReference type="InterPro" id="IPR016187">
    <property type="entry name" value="CTDL_fold"/>
</dbReference>
<dbReference type="Ensembl" id="ENSHHUT00000045125.1">
    <property type="protein sequence ID" value="ENSHHUP00000043495.1"/>
    <property type="gene ID" value="ENSHHUG00000026695.1"/>
</dbReference>
<sequence>MPTACLVPCRSNTTTSGTRSARQRGARTTIAGVPPPVDTTRMRNGASVPVKVMHTHSHACTRTHTTVLLYSMGLIEFLRKQHNHDNIQMSLPPELSCDTFWDSNQESRACYQFNLYTILTWSQAYSSCLAQGGSLLSITDLTEQMYIRERLADVGVMVWIGLNHLSERTGWQWSDGAPLALVNFTSGLSSNPLQDNRQCGVYNSASGGHQWQSLSCESALPYICKKTPNDTKTAEPLDNWQYYRTVCSEGWLAHNRYCYKALAEAEAGTWEDSSTACNSIGANLTSLHSLSDVELLLGLLANVSGSVSEVWIGLIKKLSSSAVEWSDGSPVDLTLWHMHHPTHSNSQLCAKTDIKEGNWLLAQCDEKLPAVCRRAGLLSLLPTGAWDEGCPEDWKRKGHSCYMVTSHEQSYEDAVKGYYCKAPLVTVENRFEQAFLNSLVSEMGANGSVYYWTALQDQGNRGEYSWLGGHNGSTLPLLYTNWNRHQPGREGRRGGVGCSILYSMFQVEVAP</sequence>
<feature type="region of interest" description="Disordered" evidence="2">
    <location>
        <begin position="11"/>
        <end position="43"/>
    </location>
</feature>
<dbReference type="Gene3D" id="3.10.100.10">
    <property type="entry name" value="Mannose-Binding Protein A, subunit A"/>
    <property type="match status" value="3"/>
</dbReference>
<feature type="domain" description="C-type lectin" evidence="3">
    <location>
        <begin position="106"/>
        <end position="225"/>
    </location>
</feature>
<dbReference type="Proteomes" id="UP000314982">
    <property type="component" value="Unassembled WGS sequence"/>
</dbReference>
<dbReference type="InterPro" id="IPR016186">
    <property type="entry name" value="C-type_lectin-like/link_sf"/>
</dbReference>
<dbReference type="CDD" id="cd00037">
    <property type="entry name" value="CLECT"/>
    <property type="match status" value="3"/>
</dbReference>
<dbReference type="PROSITE" id="PS00615">
    <property type="entry name" value="C_TYPE_LECTIN_1"/>
    <property type="match status" value="1"/>
</dbReference>
<reference evidence="4" key="3">
    <citation type="submission" date="2025-09" db="UniProtKB">
        <authorList>
            <consortium name="Ensembl"/>
        </authorList>
    </citation>
    <scope>IDENTIFICATION</scope>
</reference>
<feature type="compositionally biased region" description="Polar residues" evidence="2">
    <location>
        <begin position="11"/>
        <end position="20"/>
    </location>
</feature>
<reference evidence="4" key="2">
    <citation type="submission" date="2025-08" db="UniProtKB">
        <authorList>
            <consortium name="Ensembl"/>
        </authorList>
    </citation>
    <scope>IDENTIFICATION</scope>
</reference>
<dbReference type="PANTHER" id="PTHR22803">
    <property type="entry name" value="MANNOSE, PHOSPHOLIPASE, LECTIN RECEPTOR RELATED"/>
    <property type="match status" value="1"/>
</dbReference>
<evidence type="ECO:0000313" key="5">
    <source>
        <dbReference type="Proteomes" id="UP000314982"/>
    </source>
</evidence>
<dbReference type="InterPro" id="IPR001304">
    <property type="entry name" value="C-type_lectin-like"/>
</dbReference>
<name>A0A4W5N1L7_9TELE</name>
<feature type="domain" description="C-type lectin" evidence="3">
    <location>
        <begin position="254"/>
        <end position="373"/>
    </location>
</feature>
<dbReference type="SUPFAM" id="SSF56436">
    <property type="entry name" value="C-type lectin-like"/>
    <property type="match status" value="3"/>
</dbReference>
<dbReference type="InterPro" id="IPR018378">
    <property type="entry name" value="C-type_lectin_CS"/>
</dbReference>
<evidence type="ECO:0000313" key="4">
    <source>
        <dbReference type="Ensembl" id="ENSHHUP00000043495.1"/>
    </source>
</evidence>
<dbReference type="InterPro" id="IPR050111">
    <property type="entry name" value="C-type_lectin/snaclec_domain"/>
</dbReference>
<dbReference type="GeneTree" id="ENSGT01050000244842"/>
<evidence type="ECO:0000256" key="2">
    <source>
        <dbReference type="SAM" id="MobiDB-lite"/>
    </source>
</evidence>
<dbReference type="Pfam" id="PF00059">
    <property type="entry name" value="Lectin_C"/>
    <property type="match status" value="3"/>
</dbReference>
<reference evidence="5" key="1">
    <citation type="submission" date="2018-06" db="EMBL/GenBank/DDBJ databases">
        <title>Genome assembly of Danube salmon.</title>
        <authorList>
            <person name="Macqueen D.J."/>
            <person name="Gundappa M.K."/>
        </authorList>
    </citation>
    <scope>NUCLEOTIDE SEQUENCE [LARGE SCALE GENOMIC DNA]</scope>
</reference>
<evidence type="ECO:0000259" key="3">
    <source>
        <dbReference type="PROSITE" id="PS50041"/>
    </source>
</evidence>
<dbReference type="PROSITE" id="PS50041">
    <property type="entry name" value="C_TYPE_LECTIN_2"/>
    <property type="match status" value="3"/>
</dbReference>
<organism evidence="4 5">
    <name type="scientific">Hucho hucho</name>
    <name type="common">huchen</name>
    <dbReference type="NCBI Taxonomy" id="62062"/>
    <lineage>
        <taxon>Eukaryota</taxon>
        <taxon>Metazoa</taxon>
        <taxon>Chordata</taxon>
        <taxon>Craniata</taxon>
        <taxon>Vertebrata</taxon>
        <taxon>Euteleostomi</taxon>
        <taxon>Actinopterygii</taxon>
        <taxon>Neopterygii</taxon>
        <taxon>Teleostei</taxon>
        <taxon>Protacanthopterygii</taxon>
        <taxon>Salmoniformes</taxon>
        <taxon>Salmonidae</taxon>
        <taxon>Salmoninae</taxon>
        <taxon>Hucho</taxon>
    </lineage>
</organism>
<proteinExistence type="predicted"/>
<dbReference type="SMART" id="SM00034">
    <property type="entry name" value="CLECT"/>
    <property type="match status" value="3"/>
</dbReference>
<keyword evidence="5" id="KW-1185">Reference proteome</keyword>
<evidence type="ECO:0000256" key="1">
    <source>
        <dbReference type="ARBA" id="ARBA00023157"/>
    </source>
</evidence>
<keyword evidence="1" id="KW-1015">Disulfide bond</keyword>
<feature type="domain" description="C-type lectin" evidence="3">
    <location>
        <begin position="397"/>
        <end position="503"/>
    </location>
</feature>